<dbReference type="EMBL" id="QICS01000003">
    <property type="protein sequence ID" value="PXV91538.1"/>
    <property type="molecule type" value="Genomic_DNA"/>
</dbReference>
<dbReference type="Pfam" id="PF14501">
    <property type="entry name" value="HATPase_c_5"/>
    <property type="match status" value="1"/>
</dbReference>
<feature type="transmembrane region" description="Helical" evidence="2">
    <location>
        <begin position="62"/>
        <end position="81"/>
    </location>
</feature>
<name>A0A318ETG5_9FIRM</name>
<dbReference type="InterPro" id="IPR032834">
    <property type="entry name" value="NatK-like_C"/>
</dbReference>
<organism evidence="4 5">
    <name type="scientific">Lachnotalea glycerini</name>
    <dbReference type="NCBI Taxonomy" id="1763509"/>
    <lineage>
        <taxon>Bacteria</taxon>
        <taxon>Bacillati</taxon>
        <taxon>Bacillota</taxon>
        <taxon>Clostridia</taxon>
        <taxon>Lachnospirales</taxon>
        <taxon>Lachnospiraceae</taxon>
        <taxon>Lachnotalea</taxon>
    </lineage>
</organism>
<keyword evidence="2" id="KW-1133">Transmembrane helix</keyword>
<feature type="transmembrane region" description="Helical" evidence="2">
    <location>
        <begin position="12"/>
        <end position="29"/>
    </location>
</feature>
<dbReference type="RefSeq" id="WP_110290741.1">
    <property type="nucleotide sequence ID" value="NZ_QICS01000003.1"/>
</dbReference>
<evidence type="ECO:0000256" key="1">
    <source>
        <dbReference type="SAM" id="Coils"/>
    </source>
</evidence>
<protein>
    <submittedName>
        <fullName evidence="4">Sensor histidine kinase YesM</fullName>
    </submittedName>
</protein>
<sequence>MDLIFKLLGDSIILLIETIIYWFFGNGLYDKKQKGVKCGIILAVYPVSVVLANYWSKQGLPFMLKAFFLITVTSIMFKLLFYANLRSIIIHQLIAFLCSLIGDSFAMVIILAIRDDIELSNIYDNYILFMQAGFIAKIFHFLCILLFIKRFGKETNHYTLYETFIYMLQGISGLASLVLIMNLFIYKSSNYKIQPVFVLSVCLLILASYFVFYRRNLEQEVMKVHFYNQGQYEYYATLKQENLNIKKMYEDMKNHLSAIRNLSKENQDLSNSYIDKCLEEVEGYNEFFDTGNQLADIILYEKCNAAKIHNIKTKIMIQKGSLNNLETIDLCAILTNSFDNAMAGCMQCRGDRLIQVKSITNDAAVIFTIKNNYETLPVLDTKGIPISGKQINEEHGLVMQSLRIAATKYNGDVEISIDKEKKEVLLIVMIPVAYQKAS</sequence>
<proteinExistence type="predicted"/>
<keyword evidence="1" id="KW-0175">Coiled coil</keyword>
<dbReference type="GO" id="GO:0042802">
    <property type="term" value="F:identical protein binding"/>
    <property type="evidence" value="ECO:0007669"/>
    <property type="project" value="TreeGrafter"/>
</dbReference>
<feature type="domain" description="Sensor histidine kinase NatK-like C-terminal" evidence="3">
    <location>
        <begin position="325"/>
        <end position="431"/>
    </location>
</feature>
<dbReference type="GO" id="GO:0016301">
    <property type="term" value="F:kinase activity"/>
    <property type="evidence" value="ECO:0007669"/>
    <property type="project" value="UniProtKB-KW"/>
</dbReference>
<feature type="transmembrane region" description="Helical" evidence="2">
    <location>
        <begin position="191"/>
        <end position="213"/>
    </location>
</feature>
<feature type="coiled-coil region" evidence="1">
    <location>
        <begin position="245"/>
        <end position="272"/>
    </location>
</feature>
<evidence type="ECO:0000313" key="4">
    <source>
        <dbReference type="EMBL" id="PXV91538.1"/>
    </source>
</evidence>
<dbReference type="Proteomes" id="UP000247523">
    <property type="component" value="Unassembled WGS sequence"/>
</dbReference>
<accession>A0A318ETG5</accession>
<evidence type="ECO:0000259" key="3">
    <source>
        <dbReference type="Pfam" id="PF14501"/>
    </source>
</evidence>
<evidence type="ECO:0000256" key="2">
    <source>
        <dbReference type="SAM" id="Phobius"/>
    </source>
</evidence>
<keyword evidence="2" id="KW-0472">Membrane</keyword>
<feature type="transmembrane region" description="Helical" evidence="2">
    <location>
        <begin position="160"/>
        <end position="185"/>
    </location>
</feature>
<comment type="caution">
    <text evidence="4">The sequence shown here is derived from an EMBL/GenBank/DDBJ whole genome shotgun (WGS) entry which is preliminary data.</text>
</comment>
<feature type="transmembrane region" description="Helical" evidence="2">
    <location>
        <begin position="93"/>
        <end position="114"/>
    </location>
</feature>
<keyword evidence="2" id="KW-0812">Transmembrane</keyword>
<keyword evidence="4" id="KW-0418">Kinase</keyword>
<dbReference type="PANTHER" id="PTHR40448:SF1">
    <property type="entry name" value="TWO-COMPONENT SENSOR HISTIDINE KINASE"/>
    <property type="match status" value="1"/>
</dbReference>
<reference evidence="4 5" key="1">
    <citation type="submission" date="2018-05" db="EMBL/GenBank/DDBJ databases">
        <title>Genomic Encyclopedia of Type Strains, Phase IV (KMG-IV): sequencing the most valuable type-strain genomes for metagenomic binning, comparative biology and taxonomic classification.</title>
        <authorList>
            <person name="Goeker M."/>
        </authorList>
    </citation>
    <scope>NUCLEOTIDE SEQUENCE [LARGE SCALE GENOMIC DNA]</scope>
    <source>
        <strain evidence="4 5">DSM 28816</strain>
    </source>
</reference>
<gene>
    <name evidence="4" type="ORF">C8E03_10395</name>
</gene>
<feature type="transmembrane region" description="Helical" evidence="2">
    <location>
        <begin position="36"/>
        <end position="56"/>
    </location>
</feature>
<keyword evidence="4" id="KW-0808">Transferase</keyword>
<dbReference type="AlphaFoldDB" id="A0A318ETG5"/>
<feature type="transmembrane region" description="Helical" evidence="2">
    <location>
        <begin position="126"/>
        <end position="148"/>
    </location>
</feature>
<dbReference type="PANTHER" id="PTHR40448">
    <property type="entry name" value="TWO-COMPONENT SENSOR HISTIDINE KINASE"/>
    <property type="match status" value="1"/>
</dbReference>
<evidence type="ECO:0000313" key="5">
    <source>
        <dbReference type="Proteomes" id="UP000247523"/>
    </source>
</evidence>